<dbReference type="SUPFAM" id="SSF50249">
    <property type="entry name" value="Nucleic acid-binding proteins"/>
    <property type="match status" value="2"/>
</dbReference>
<dbReference type="Proteomes" id="UP000266385">
    <property type="component" value="Unassembled WGS sequence"/>
</dbReference>
<gene>
    <name evidence="2" type="ORF">D1223_11610</name>
</gene>
<dbReference type="RefSeq" id="WP_119376593.1">
    <property type="nucleotide sequence ID" value="NZ_QWFX01000013.1"/>
</dbReference>
<dbReference type="PROSITE" id="PS51857">
    <property type="entry name" value="CSD_2"/>
    <property type="match status" value="1"/>
</dbReference>
<protein>
    <submittedName>
        <fullName evidence="2">Cold shock domain-containing protein</fullName>
    </submittedName>
</protein>
<dbReference type="InterPro" id="IPR002059">
    <property type="entry name" value="CSP_DNA-bd"/>
</dbReference>
<dbReference type="EMBL" id="QWFX01000013">
    <property type="protein sequence ID" value="RIJ28058.1"/>
    <property type="molecule type" value="Genomic_DNA"/>
</dbReference>
<evidence type="ECO:0000313" key="3">
    <source>
        <dbReference type="Proteomes" id="UP000266385"/>
    </source>
</evidence>
<comment type="caution">
    <text evidence="2">The sequence shown here is derived from an EMBL/GenBank/DDBJ whole genome shotgun (WGS) entry which is preliminary data.</text>
</comment>
<name>A0A399R9I0_9PROT</name>
<evidence type="ECO:0000259" key="1">
    <source>
        <dbReference type="PROSITE" id="PS51857"/>
    </source>
</evidence>
<dbReference type="GO" id="GO:0003676">
    <property type="term" value="F:nucleic acid binding"/>
    <property type="evidence" value="ECO:0007669"/>
    <property type="project" value="InterPro"/>
</dbReference>
<dbReference type="PANTHER" id="PTHR11544">
    <property type="entry name" value="COLD SHOCK DOMAIN CONTAINING PROTEINS"/>
    <property type="match status" value="1"/>
</dbReference>
<evidence type="ECO:0000313" key="2">
    <source>
        <dbReference type="EMBL" id="RIJ28058.1"/>
    </source>
</evidence>
<dbReference type="GO" id="GO:0005829">
    <property type="term" value="C:cytosol"/>
    <property type="evidence" value="ECO:0007669"/>
    <property type="project" value="UniProtKB-ARBA"/>
</dbReference>
<reference evidence="2 3" key="1">
    <citation type="submission" date="2018-08" db="EMBL/GenBank/DDBJ databases">
        <title>Henriciella mobilis sp. nov., isolated from seawater.</title>
        <authorList>
            <person name="Cheng H."/>
            <person name="Wu Y.-H."/>
            <person name="Xu X.-W."/>
            <person name="Guo L.-L."/>
        </authorList>
    </citation>
    <scope>NUCLEOTIDE SEQUENCE [LARGE SCALE GENOMIC DNA]</scope>
    <source>
        <strain evidence="2 3">JN25</strain>
    </source>
</reference>
<dbReference type="SMART" id="SM00357">
    <property type="entry name" value="CSP"/>
    <property type="match status" value="2"/>
</dbReference>
<feature type="domain" description="CSD" evidence="1">
    <location>
        <begin position="106"/>
        <end position="171"/>
    </location>
</feature>
<dbReference type="PRINTS" id="PR00050">
    <property type="entry name" value="COLDSHOCK"/>
</dbReference>
<dbReference type="InterPro" id="IPR012340">
    <property type="entry name" value="NA-bd_OB-fold"/>
</dbReference>
<dbReference type="CDD" id="cd04458">
    <property type="entry name" value="CSP_CDS"/>
    <property type="match status" value="2"/>
</dbReference>
<sequence length="177" mass="19371">MTALTSKSERPEPEPVVRVIGHIKWFDVAKGYGFVIPDSTVDDEVRSDVMLHISCLRKFGEAYADEGARIVCDAIRSGKGWQVDNILEMDRPKAVLAREMGEVAEPETVIVKWFNTTKGFGFVNRPNSDVDIFVHISVLRRGGISGVESGTLLVATIETGPKGEHVASATLKEDDNG</sequence>
<dbReference type="InterPro" id="IPR011129">
    <property type="entry name" value="CSD"/>
</dbReference>
<accession>A0A399R9I0</accession>
<dbReference type="AlphaFoldDB" id="A0A399R9I0"/>
<dbReference type="Gene3D" id="2.40.50.140">
    <property type="entry name" value="Nucleic acid-binding proteins"/>
    <property type="match status" value="2"/>
</dbReference>
<dbReference type="Pfam" id="PF00313">
    <property type="entry name" value="CSD"/>
    <property type="match status" value="1"/>
</dbReference>
<dbReference type="OrthoDB" id="9791685at2"/>
<proteinExistence type="predicted"/>
<organism evidence="2 3">
    <name type="scientific">Henriciella mobilis</name>
    <dbReference type="NCBI Taxonomy" id="2305467"/>
    <lineage>
        <taxon>Bacteria</taxon>
        <taxon>Pseudomonadati</taxon>
        <taxon>Pseudomonadota</taxon>
        <taxon>Alphaproteobacteria</taxon>
        <taxon>Hyphomonadales</taxon>
        <taxon>Hyphomonadaceae</taxon>
        <taxon>Henriciella</taxon>
    </lineage>
</organism>
<dbReference type="InterPro" id="IPR050181">
    <property type="entry name" value="Cold_shock_domain"/>
</dbReference>
<keyword evidence="3" id="KW-1185">Reference proteome</keyword>